<dbReference type="Proteomes" id="UP000276991">
    <property type="component" value="Unassembled WGS sequence"/>
</dbReference>
<organism evidence="2 3">
    <name type="scientific">Acanthocheilonema viteae</name>
    <name type="common">Filarial nematode worm</name>
    <name type="synonym">Dipetalonema viteae</name>
    <dbReference type="NCBI Taxonomy" id="6277"/>
    <lineage>
        <taxon>Eukaryota</taxon>
        <taxon>Metazoa</taxon>
        <taxon>Ecdysozoa</taxon>
        <taxon>Nematoda</taxon>
        <taxon>Chromadorea</taxon>
        <taxon>Rhabditida</taxon>
        <taxon>Spirurina</taxon>
        <taxon>Spiruromorpha</taxon>
        <taxon>Filarioidea</taxon>
        <taxon>Onchocercidae</taxon>
        <taxon>Acanthocheilonema</taxon>
    </lineage>
</organism>
<accession>A0A498SGH8</accession>
<gene>
    <name evidence="2" type="ORF">NAV_LOCUS3961</name>
</gene>
<evidence type="ECO:0000313" key="3">
    <source>
        <dbReference type="Proteomes" id="UP000276991"/>
    </source>
</evidence>
<protein>
    <submittedName>
        <fullName evidence="2">Uncharacterized protein</fullName>
    </submittedName>
</protein>
<reference evidence="2 3" key="1">
    <citation type="submission" date="2018-08" db="EMBL/GenBank/DDBJ databases">
        <authorList>
            <person name="Laetsch R D."/>
            <person name="Stevens L."/>
            <person name="Kumar S."/>
            <person name="Blaxter L. M."/>
        </authorList>
    </citation>
    <scope>NUCLEOTIDE SEQUENCE [LARGE SCALE GENOMIC DNA]</scope>
</reference>
<dbReference type="AlphaFoldDB" id="A0A498SGH8"/>
<evidence type="ECO:0000256" key="1">
    <source>
        <dbReference type="SAM" id="MobiDB-lite"/>
    </source>
</evidence>
<dbReference type="SUPFAM" id="SSF49354">
    <property type="entry name" value="PapD-like"/>
    <property type="match status" value="1"/>
</dbReference>
<dbReference type="InterPro" id="IPR008962">
    <property type="entry name" value="PapD-like_sf"/>
</dbReference>
<dbReference type="OrthoDB" id="5795824at2759"/>
<proteinExistence type="predicted"/>
<sequence>MVPIKPVIFNVQYPSGRGFGATPHIGVVMPQCKITIYCTFRSERVSRIPDDGIYIYSIFQKAIHSDKFIDAYSNKEKERVARKIWSQHRGECFECLRLPVGFEPRRPAIHEQHIELYSDDLSGKPQQSTPKLSKEEMPTSQLLSAEEIR</sequence>
<evidence type="ECO:0000313" key="2">
    <source>
        <dbReference type="EMBL" id="VBB29153.1"/>
    </source>
</evidence>
<dbReference type="EMBL" id="UPTC01000550">
    <property type="protein sequence ID" value="VBB29153.1"/>
    <property type="molecule type" value="Genomic_DNA"/>
</dbReference>
<feature type="region of interest" description="Disordered" evidence="1">
    <location>
        <begin position="119"/>
        <end position="149"/>
    </location>
</feature>
<name>A0A498SGH8_ACAVI</name>
<keyword evidence="3" id="KW-1185">Reference proteome</keyword>